<evidence type="ECO:0000256" key="2">
    <source>
        <dbReference type="ARBA" id="ARBA00022771"/>
    </source>
</evidence>
<dbReference type="AlphaFoldDB" id="A0A2G9GLY4"/>
<dbReference type="Pfam" id="PF00628">
    <property type="entry name" value="PHD"/>
    <property type="match status" value="1"/>
</dbReference>
<dbReference type="Gene3D" id="3.30.40.10">
    <property type="entry name" value="Zinc/RING finger domain, C3HC4 (zinc finger)"/>
    <property type="match status" value="2"/>
</dbReference>
<name>A0A2G9GLY4_9LAMI</name>
<evidence type="ECO:0000256" key="4">
    <source>
        <dbReference type="PROSITE-ProRule" id="PRU00175"/>
    </source>
</evidence>
<dbReference type="SMART" id="SM00184">
    <property type="entry name" value="RING"/>
    <property type="match status" value="2"/>
</dbReference>
<accession>A0A2G9GLY4</accession>
<feature type="compositionally biased region" description="Polar residues" evidence="5">
    <location>
        <begin position="488"/>
        <end position="499"/>
    </location>
</feature>
<reference evidence="9" key="1">
    <citation type="journal article" date="2018" name="Gigascience">
        <title>Genome assembly of the Pink Ipe (Handroanthus impetiginosus, Bignoniaceae), a highly valued, ecologically keystone Neotropical timber forest tree.</title>
        <authorList>
            <person name="Silva-Junior O.B."/>
            <person name="Grattapaglia D."/>
            <person name="Novaes E."/>
            <person name="Collevatti R.G."/>
        </authorList>
    </citation>
    <scope>NUCLEOTIDE SEQUENCE [LARGE SCALE GENOMIC DNA]</scope>
    <source>
        <strain evidence="9">cv. UFG-1</strain>
    </source>
</reference>
<dbReference type="InterPro" id="IPR011011">
    <property type="entry name" value="Znf_FYVE_PHD"/>
</dbReference>
<sequence>MAMNGEPSPHSSSNKRMKTLISTPDPPPQSSPSFISKGKTKVLEGTSLPTQNEVEIESADCCGICLSEARNGGVSRGYIDCCKHYFCFVCIMEWAKVESKCPLCKRRFSSIRRPPKPPIFPSERVVHVPVRDQVYHYFGNATISPPDPYAEAKCSVCHGIEDESFLLLCDLCDSAAHTYCIGLGVTVPEGDWFCQDCTLLRDEHLKSETNTDSDVQISSDVAPKISANEHVSVFDIVQEPFGLQIPRSRRASSDQRPLPPPSSPDDETDMLNNIDRTSSARREIAPQHSTKPNARTLRHCRNLHDRIRVLRENWNGFRSGILQFSSGPGDGNISSQKSVNCKSRQNSASCLNQQSTAQCSSADMTKAHEIEKAWKMMNKAKSIKQGHEGSTIVRQASKCAIRKQNVCKDADYTSYRHSSSDKQQNGSTNVGSTRTGKDYCKQPSSVSAKQKWRWHMTEDVTNWQGSSVGHSPTQREAIFIKGVRTPSDLHNASVGSSEKPQAEKSINRHTCLTSSVMSEPVALDIDHAERMNHACSSHSKVERPKEKSKLKKITIDSQQYNDARSEIQSLVKLNIKLQTRGEKLEVDAFKEVARLATHIILAACGLEHPKQPGPCTLSGMICSHSREVQRSSLMPNSCRECFYVFVKNIVDTVILQKKRTHKKQ</sequence>
<dbReference type="InterPro" id="IPR017907">
    <property type="entry name" value="Znf_RING_CS"/>
</dbReference>
<dbReference type="SMART" id="SM00249">
    <property type="entry name" value="PHD"/>
    <property type="match status" value="1"/>
</dbReference>
<feature type="region of interest" description="Disordered" evidence="5">
    <location>
        <begin position="414"/>
        <end position="442"/>
    </location>
</feature>
<evidence type="ECO:0000259" key="6">
    <source>
        <dbReference type="PROSITE" id="PS50016"/>
    </source>
</evidence>
<dbReference type="InterPro" id="IPR001841">
    <property type="entry name" value="Znf_RING"/>
</dbReference>
<dbReference type="PROSITE" id="PS00518">
    <property type="entry name" value="ZF_RING_1"/>
    <property type="match status" value="1"/>
</dbReference>
<feature type="domain" description="PHD-type" evidence="6">
    <location>
        <begin position="151"/>
        <end position="200"/>
    </location>
</feature>
<evidence type="ECO:0000256" key="3">
    <source>
        <dbReference type="ARBA" id="ARBA00022833"/>
    </source>
</evidence>
<evidence type="ECO:0000259" key="7">
    <source>
        <dbReference type="PROSITE" id="PS50089"/>
    </source>
</evidence>
<dbReference type="PROSITE" id="PS50016">
    <property type="entry name" value="ZF_PHD_2"/>
    <property type="match status" value="1"/>
</dbReference>
<feature type="domain" description="RING-type" evidence="7">
    <location>
        <begin position="62"/>
        <end position="105"/>
    </location>
</feature>
<dbReference type="PANTHER" id="PTHR47177:SF4">
    <property type="entry name" value="OS06G0283200 PROTEIN"/>
    <property type="match status" value="1"/>
</dbReference>
<comment type="caution">
    <text evidence="8">The sequence shown here is derived from an EMBL/GenBank/DDBJ whole genome shotgun (WGS) entry which is preliminary data.</text>
</comment>
<keyword evidence="2 4" id="KW-0863">Zinc-finger</keyword>
<feature type="compositionally biased region" description="Polar residues" evidence="5">
    <location>
        <begin position="415"/>
        <end position="434"/>
    </location>
</feature>
<dbReference type="InterPro" id="IPR001965">
    <property type="entry name" value="Znf_PHD"/>
</dbReference>
<evidence type="ECO:0000256" key="1">
    <source>
        <dbReference type="ARBA" id="ARBA00022723"/>
    </source>
</evidence>
<dbReference type="SUPFAM" id="SSF57903">
    <property type="entry name" value="FYVE/PHD zinc finger"/>
    <property type="match status" value="1"/>
</dbReference>
<gene>
    <name evidence="8" type="ORF">CDL12_21167</name>
</gene>
<organism evidence="8 9">
    <name type="scientific">Handroanthus impetiginosus</name>
    <dbReference type="NCBI Taxonomy" id="429701"/>
    <lineage>
        <taxon>Eukaryota</taxon>
        <taxon>Viridiplantae</taxon>
        <taxon>Streptophyta</taxon>
        <taxon>Embryophyta</taxon>
        <taxon>Tracheophyta</taxon>
        <taxon>Spermatophyta</taxon>
        <taxon>Magnoliopsida</taxon>
        <taxon>eudicotyledons</taxon>
        <taxon>Gunneridae</taxon>
        <taxon>Pentapetalae</taxon>
        <taxon>asterids</taxon>
        <taxon>lamiids</taxon>
        <taxon>Lamiales</taxon>
        <taxon>Bignoniaceae</taxon>
        <taxon>Crescentiina</taxon>
        <taxon>Tabebuia alliance</taxon>
        <taxon>Handroanthus</taxon>
    </lineage>
</organism>
<evidence type="ECO:0008006" key="10">
    <source>
        <dbReference type="Google" id="ProtNLM"/>
    </source>
</evidence>
<evidence type="ECO:0000313" key="9">
    <source>
        <dbReference type="Proteomes" id="UP000231279"/>
    </source>
</evidence>
<dbReference type="GO" id="GO:0008270">
    <property type="term" value="F:zinc ion binding"/>
    <property type="evidence" value="ECO:0007669"/>
    <property type="project" value="UniProtKB-KW"/>
</dbReference>
<dbReference type="EMBL" id="NKXS01004476">
    <property type="protein sequence ID" value="PIN06278.1"/>
    <property type="molecule type" value="Genomic_DNA"/>
</dbReference>
<dbReference type="CDD" id="cd16574">
    <property type="entry name" value="RING-HC_Topors"/>
    <property type="match status" value="1"/>
</dbReference>
<proteinExistence type="predicted"/>
<evidence type="ECO:0000256" key="5">
    <source>
        <dbReference type="SAM" id="MobiDB-lite"/>
    </source>
</evidence>
<dbReference type="STRING" id="429701.A0A2G9GLY4"/>
<keyword evidence="9" id="KW-1185">Reference proteome</keyword>
<feature type="region of interest" description="Disordered" evidence="5">
    <location>
        <begin position="246"/>
        <end position="272"/>
    </location>
</feature>
<dbReference type="Pfam" id="PF13639">
    <property type="entry name" value="zf-RING_2"/>
    <property type="match status" value="1"/>
</dbReference>
<protein>
    <recommendedName>
        <fullName evidence="10">PHD Zn-finger protein</fullName>
    </recommendedName>
</protein>
<keyword evidence="1" id="KW-0479">Metal-binding</keyword>
<dbReference type="PANTHER" id="PTHR47177">
    <property type="entry name" value="F18C1.6 PROTEIN"/>
    <property type="match status" value="1"/>
</dbReference>
<dbReference type="InterPro" id="IPR058746">
    <property type="entry name" value="Znf_RING-type_Topors"/>
</dbReference>
<evidence type="ECO:0000313" key="8">
    <source>
        <dbReference type="EMBL" id="PIN06278.1"/>
    </source>
</evidence>
<dbReference type="Proteomes" id="UP000231279">
    <property type="component" value="Unassembled WGS sequence"/>
</dbReference>
<dbReference type="OrthoDB" id="365379at2759"/>
<dbReference type="InterPro" id="IPR019787">
    <property type="entry name" value="Znf_PHD-finger"/>
</dbReference>
<feature type="region of interest" description="Disordered" evidence="5">
    <location>
        <begin position="1"/>
        <end position="36"/>
    </location>
</feature>
<keyword evidence="3" id="KW-0862">Zinc</keyword>
<dbReference type="InterPro" id="IPR013083">
    <property type="entry name" value="Znf_RING/FYVE/PHD"/>
</dbReference>
<feature type="region of interest" description="Disordered" evidence="5">
    <location>
        <begin position="487"/>
        <end position="506"/>
    </location>
</feature>
<dbReference type="PROSITE" id="PS50089">
    <property type="entry name" value="ZF_RING_2"/>
    <property type="match status" value="1"/>
</dbReference>
<dbReference type="SUPFAM" id="SSF57850">
    <property type="entry name" value="RING/U-box"/>
    <property type="match status" value="1"/>
</dbReference>